<evidence type="ECO:0000313" key="4">
    <source>
        <dbReference type="Proteomes" id="UP001233999"/>
    </source>
</evidence>
<keyword evidence="1" id="KW-0175">Coiled coil</keyword>
<proteinExistence type="predicted"/>
<reference evidence="3" key="2">
    <citation type="submission" date="2023-05" db="EMBL/GenBank/DDBJ databases">
        <authorList>
            <person name="Fouks B."/>
        </authorList>
    </citation>
    <scope>NUCLEOTIDE SEQUENCE</scope>
    <source>
        <strain evidence="3">Stay&amp;Tobe</strain>
        <tissue evidence="3">Testes</tissue>
    </source>
</reference>
<sequence length="399" mass="46620">MESRRTRSCVIDNVLDCDIEDKKQQKFGTMQSSYRRVTNPEYNGAGSAIFSDMLKIDKTGHSYRHGYERNNSNLVDNSISRLYKLQSEIGEMLQESGLMVCMPINEKKKQTSLCCGQNLKELKTHSPTNSKYATRKTQEDQRKGIESAQSRPVMPLEYRPACSKYSVRKKEDERKNIENAQSMIQFKYYDHSPVQTLYPAERENVLFKDSVNDNEFRRHTTRTTQHISEISGESRTEHHKYYCLLDDFMTIDKNFHALETNLASLKDERLTFDLKLTDLNRDISILEKQRKALEMTLLTYKEKENELENEMKQFSIQINKFKCELRRYKEFDGTCGASNQSDISTVKNTKDCGYSNETCRPNNPVSKHHAADLHLIQDKRREELHLYKLQLTEAVQHTS</sequence>
<feature type="compositionally biased region" description="Basic and acidic residues" evidence="2">
    <location>
        <begin position="136"/>
        <end position="145"/>
    </location>
</feature>
<gene>
    <name evidence="3" type="ORF">L9F63_005028</name>
</gene>
<evidence type="ECO:0000256" key="1">
    <source>
        <dbReference type="SAM" id="Coils"/>
    </source>
</evidence>
<dbReference type="Proteomes" id="UP001233999">
    <property type="component" value="Unassembled WGS sequence"/>
</dbReference>
<name>A0AAD7ZDV2_DIPPU</name>
<keyword evidence="4" id="KW-1185">Reference proteome</keyword>
<dbReference type="AlphaFoldDB" id="A0AAD7ZDV2"/>
<evidence type="ECO:0000313" key="3">
    <source>
        <dbReference type="EMBL" id="KAJ9578739.1"/>
    </source>
</evidence>
<evidence type="ECO:0000256" key="2">
    <source>
        <dbReference type="SAM" id="MobiDB-lite"/>
    </source>
</evidence>
<protein>
    <submittedName>
        <fullName evidence="3">Uncharacterized protein</fullName>
    </submittedName>
</protein>
<dbReference type="EMBL" id="JASPKZ010008863">
    <property type="protein sequence ID" value="KAJ9578739.1"/>
    <property type="molecule type" value="Genomic_DNA"/>
</dbReference>
<feature type="coiled-coil region" evidence="1">
    <location>
        <begin position="276"/>
        <end position="324"/>
    </location>
</feature>
<feature type="region of interest" description="Disordered" evidence="2">
    <location>
        <begin position="127"/>
        <end position="149"/>
    </location>
</feature>
<reference evidence="3" key="1">
    <citation type="journal article" date="2023" name="IScience">
        <title>Live-bearing cockroach genome reveals convergent evolutionary mechanisms linked to viviparity in insects and beyond.</title>
        <authorList>
            <person name="Fouks B."/>
            <person name="Harrison M.C."/>
            <person name="Mikhailova A.A."/>
            <person name="Marchal E."/>
            <person name="English S."/>
            <person name="Carruthers M."/>
            <person name="Jennings E.C."/>
            <person name="Chiamaka E.L."/>
            <person name="Frigard R.A."/>
            <person name="Pippel M."/>
            <person name="Attardo G.M."/>
            <person name="Benoit J.B."/>
            <person name="Bornberg-Bauer E."/>
            <person name="Tobe S.S."/>
        </authorList>
    </citation>
    <scope>NUCLEOTIDE SEQUENCE</scope>
    <source>
        <strain evidence="3">Stay&amp;Tobe</strain>
    </source>
</reference>
<accession>A0AAD7ZDV2</accession>
<organism evidence="3 4">
    <name type="scientific">Diploptera punctata</name>
    <name type="common">Pacific beetle cockroach</name>
    <dbReference type="NCBI Taxonomy" id="6984"/>
    <lineage>
        <taxon>Eukaryota</taxon>
        <taxon>Metazoa</taxon>
        <taxon>Ecdysozoa</taxon>
        <taxon>Arthropoda</taxon>
        <taxon>Hexapoda</taxon>
        <taxon>Insecta</taxon>
        <taxon>Pterygota</taxon>
        <taxon>Neoptera</taxon>
        <taxon>Polyneoptera</taxon>
        <taxon>Dictyoptera</taxon>
        <taxon>Blattodea</taxon>
        <taxon>Blaberoidea</taxon>
        <taxon>Blaberidae</taxon>
        <taxon>Diplopterinae</taxon>
        <taxon>Diploptera</taxon>
    </lineage>
</organism>
<comment type="caution">
    <text evidence="3">The sequence shown here is derived from an EMBL/GenBank/DDBJ whole genome shotgun (WGS) entry which is preliminary data.</text>
</comment>